<sequence>MIEMALTRLKATFSQLLYRDMHVFVHRASWSHACQASPAMTAFDRYPQPGLQAMRAMLLGPLFRDFETLEVCPEEASAGLAVSRRSREA</sequence>
<reference evidence="1 2" key="1">
    <citation type="submission" date="2016-04" db="EMBL/GenBank/DDBJ databases">
        <title>A degradative enzymes factory behind the ericoid mycorrhizal symbiosis.</title>
        <authorList>
            <consortium name="DOE Joint Genome Institute"/>
            <person name="Martino E."/>
            <person name="Morin E."/>
            <person name="Grelet G."/>
            <person name="Kuo A."/>
            <person name="Kohler A."/>
            <person name="Daghino S."/>
            <person name="Barry K."/>
            <person name="Choi C."/>
            <person name="Cichocki N."/>
            <person name="Clum A."/>
            <person name="Copeland A."/>
            <person name="Hainaut M."/>
            <person name="Haridas S."/>
            <person name="Labutti K."/>
            <person name="Lindquist E."/>
            <person name="Lipzen A."/>
            <person name="Khouja H.-R."/>
            <person name="Murat C."/>
            <person name="Ohm R."/>
            <person name="Olson A."/>
            <person name="Spatafora J."/>
            <person name="Veneault-Fourrey C."/>
            <person name="Henrissat B."/>
            <person name="Grigoriev I."/>
            <person name="Martin F."/>
            <person name="Perotto S."/>
        </authorList>
    </citation>
    <scope>NUCLEOTIDE SEQUENCE [LARGE SCALE GENOMIC DNA]</scope>
    <source>
        <strain evidence="1 2">F</strain>
    </source>
</reference>
<name>A0A2J6R8S7_HYAVF</name>
<gene>
    <name evidence="1" type="ORF">L207DRAFT_517030</name>
</gene>
<organism evidence="1 2">
    <name type="scientific">Hyaloscypha variabilis (strain UAMH 11265 / GT02V1 / F)</name>
    <name type="common">Meliniomyces variabilis</name>
    <dbReference type="NCBI Taxonomy" id="1149755"/>
    <lineage>
        <taxon>Eukaryota</taxon>
        <taxon>Fungi</taxon>
        <taxon>Dikarya</taxon>
        <taxon>Ascomycota</taxon>
        <taxon>Pezizomycotina</taxon>
        <taxon>Leotiomycetes</taxon>
        <taxon>Helotiales</taxon>
        <taxon>Hyaloscyphaceae</taxon>
        <taxon>Hyaloscypha</taxon>
        <taxon>Hyaloscypha variabilis</taxon>
    </lineage>
</organism>
<keyword evidence="2" id="KW-1185">Reference proteome</keyword>
<accession>A0A2J6R8S7</accession>
<evidence type="ECO:0000313" key="2">
    <source>
        <dbReference type="Proteomes" id="UP000235786"/>
    </source>
</evidence>
<dbReference type="Proteomes" id="UP000235786">
    <property type="component" value="Unassembled WGS sequence"/>
</dbReference>
<protein>
    <submittedName>
        <fullName evidence="1">Uncharacterized protein</fullName>
    </submittedName>
</protein>
<dbReference type="EMBL" id="KZ613953">
    <property type="protein sequence ID" value="PMD34896.1"/>
    <property type="molecule type" value="Genomic_DNA"/>
</dbReference>
<proteinExistence type="predicted"/>
<dbReference type="AlphaFoldDB" id="A0A2J6R8S7"/>
<evidence type="ECO:0000313" key="1">
    <source>
        <dbReference type="EMBL" id="PMD34896.1"/>
    </source>
</evidence>